<protein>
    <submittedName>
        <fullName evidence="2">HEXXH motif-containing protein</fullName>
    </submittedName>
</protein>
<keyword evidence="3" id="KW-1185">Reference proteome</keyword>
<evidence type="ECO:0000256" key="1">
    <source>
        <dbReference type="SAM" id="MobiDB-lite"/>
    </source>
</evidence>
<gene>
    <name evidence="2" type="ORF">EV190_104254</name>
</gene>
<dbReference type="RefSeq" id="WP_166655417.1">
    <property type="nucleotide sequence ID" value="NZ_SNYN01000004.1"/>
</dbReference>
<accession>A0A4R6V0I7</accession>
<dbReference type="InterPro" id="IPR026337">
    <property type="entry name" value="AKG_HExxH"/>
</dbReference>
<proteinExistence type="predicted"/>
<evidence type="ECO:0000313" key="2">
    <source>
        <dbReference type="EMBL" id="TDQ53464.1"/>
    </source>
</evidence>
<organism evidence="2 3">
    <name type="scientific">Actinorugispora endophytica</name>
    <dbReference type="NCBI Taxonomy" id="1605990"/>
    <lineage>
        <taxon>Bacteria</taxon>
        <taxon>Bacillati</taxon>
        <taxon>Actinomycetota</taxon>
        <taxon>Actinomycetes</taxon>
        <taxon>Streptosporangiales</taxon>
        <taxon>Nocardiopsidaceae</taxon>
        <taxon>Actinorugispora</taxon>
    </lineage>
</organism>
<sequence length="611" mass="64579">MSRGAAVALAPHTLSDARFAALARGLGDGSTVALLRAAQLSKRLVRLRALHDAARDSGLAVWFLPGYALLARVQRTAPDAVREVLTLPQVGAWAAHTLRRLRGSVRLDEPLWADVAHIGAVAAAAAVRAGVDFSVEVPVREGAAALPGLGLARIGGTAATALVRGSGGRATVYGDGRARVPLPEEPGVESPDWLPVRRVAVEQDGLRLSVALEDLDPYRDPHGLGAAPRLSADDAARWRRVVGGAWRLLVRDHPEYAAGVASGLGELVPLRGRDGGKGRNATSADSFGSASVSEPADEVSLAVGLLHEFQHAKLGALMDLIPLHGACGDRVFYAPWRDDPRPLPGLLHGVYAHMGVADFWRARRDPADGPDAEFARFEFTRWHAQTRGAADTVARSGLLTPAGRRFLDGLRARLAETAPEAAAEPPSPRPALDASADHALLWRLRNLRPDPAALAELARAWTAGERPRPLRVPLEVTAGSGAPAANRRLDLLVLLLRAPDRCAAPRAGTAGASEADVALLEGRADDARAGYRALIRRDRERIDAWAGLALARSLSAPPAGNGRGDPLRERPEVVLGLHRVLHGHGADADPESLASWLPDLGPDPAPDGVRA</sequence>
<dbReference type="NCBIfam" id="TIGR04267">
    <property type="entry name" value="mod_HExxH"/>
    <property type="match status" value="1"/>
</dbReference>
<feature type="region of interest" description="Disordered" evidence="1">
    <location>
        <begin position="584"/>
        <end position="611"/>
    </location>
</feature>
<dbReference type="AlphaFoldDB" id="A0A4R6V0I7"/>
<reference evidence="2 3" key="1">
    <citation type="submission" date="2019-03" db="EMBL/GenBank/DDBJ databases">
        <title>Genomic Encyclopedia of Type Strains, Phase IV (KMG-IV): sequencing the most valuable type-strain genomes for metagenomic binning, comparative biology and taxonomic classification.</title>
        <authorList>
            <person name="Goeker M."/>
        </authorList>
    </citation>
    <scope>NUCLEOTIDE SEQUENCE [LARGE SCALE GENOMIC DNA]</scope>
    <source>
        <strain evidence="2 3">DSM 46770</strain>
    </source>
</reference>
<dbReference type="Proteomes" id="UP000295281">
    <property type="component" value="Unassembled WGS sequence"/>
</dbReference>
<evidence type="ECO:0000313" key="3">
    <source>
        <dbReference type="Proteomes" id="UP000295281"/>
    </source>
</evidence>
<dbReference type="EMBL" id="SNYN01000004">
    <property type="protein sequence ID" value="TDQ53464.1"/>
    <property type="molecule type" value="Genomic_DNA"/>
</dbReference>
<feature type="compositionally biased region" description="Low complexity" evidence="1">
    <location>
        <begin position="597"/>
        <end position="611"/>
    </location>
</feature>
<name>A0A4R6V0I7_9ACTN</name>
<comment type="caution">
    <text evidence="2">The sequence shown here is derived from an EMBL/GenBank/DDBJ whole genome shotgun (WGS) entry which is preliminary data.</text>
</comment>